<reference evidence="7" key="1">
    <citation type="submission" date="2016-12" db="EMBL/GenBank/DDBJ databases">
        <title>Discovery of methanogenic haloarchaea.</title>
        <authorList>
            <person name="Sorokin D.Y."/>
            <person name="Makarova K.S."/>
            <person name="Abbas B."/>
            <person name="Ferrer M."/>
            <person name="Golyshin P.N."/>
        </authorList>
    </citation>
    <scope>NUCLEOTIDE SEQUENCE [LARGE SCALE GENOMIC DNA]</scope>
    <source>
        <strain evidence="7">HMET1</strain>
    </source>
</reference>
<sequence>MAENEWGNPAPWGLAGVVAIVLLFGLHNDGVLPANEIPLLMGAGIGIGIAQLSTGYIALKRGNTPTGTLFGTFGALFVLAPPLMMFINALGISGGLATLGYWDIMLGLFLWVWSIPLLRAPWFEFLIGPLGGLMLILSGIGSLYGSAMATQLAAYLFYFFVFWGLYMMAHHLGNAAGFNIPAGRPVIPKED</sequence>
<evidence type="ECO:0000313" key="8">
    <source>
        <dbReference type="Proteomes" id="UP000185744"/>
    </source>
</evidence>
<comment type="caution">
    <text evidence="7">The sequence shown here is derived from an EMBL/GenBank/DDBJ whole genome shotgun (WGS) entry which is preliminary data.</text>
</comment>
<keyword evidence="4 6" id="KW-1133">Transmembrane helix</keyword>
<feature type="transmembrane region" description="Helical" evidence="6">
    <location>
        <begin position="99"/>
        <end position="118"/>
    </location>
</feature>
<evidence type="ECO:0000256" key="6">
    <source>
        <dbReference type="SAM" id="Phobius"/>
    </source>
</evidence>
<gene>
    <name evidence="7" type="ORF">BTN85_0666</name>
</gene>
<feature type="transmembrane region" description="Helical" evidence="6">
    <location>
        <begin position="12"/>
        <end position="27"/>
    </location>
</feature>
<proteinExistence type="inferred from homology"/>
<evidence type="ECO:0000256" key="1">
    <source>
        <dbReference type="ARBA" id="ARBA00004141"/>
    </source>
</evidence>
<feature type="transmembrane region" description="Helical" evidence="6">
    <location>
        <begin position="152"/>
        <end position="169"/>
    </location>
</feature>
<dbReference type="Pfam" id="PF01184">
    <property type="entry name" value="Gpr1_Fun34_YaaH"/>
    <property type="match status" value="1"/>
</dbReference>
<organism evidence="7 8">
    <name type="scientific">Methanohalarchaeum thermophilum</name>
    <dbReference type="NCBI Taxonomy" id="1903181"/>
    <lineage>
        <taxon>Archaea</taxon>
        <taxon>Methanobacteriati</taxon>
        <taxon>Methanobacteriota</taxon>
        <taxon>Methanonatronarchaeia</taxon>
        <taxon>Methanonatronarchaeales</taxon>
        <taxon>Methanonatronarchaeaceae</taxon>
        <taxon>Candidatus Methanohalarchaeum</taxon>
    </lineage>
</organism>
<accession>A0A1Q6DUX9</accession>
<evidence type="ECO:0000256" key="2">
    <source>
        <dbReference type="ARBA" id="ARBA00005587"/>
    </source>
</evidence>
<comment type="similarity">
    <text evidence="2">Belongs to the acetate uptake transporter (AceTr) (TC 2.A.96) family.</text>
</comment>
<keyword evidence="3 6" id="KW-0812">Transmembrane</keyword>
<name>A0A1Q6DUX9_METT1</name>
<dbReference type="EMBL" id="MSDW01000001">
    <property type="protein sequence ID" value="OKY78181.1"/>
    <property type="molecule type" value="Genomic_DNA"/>
</dbReference>
<evidence type="ECO:0000256" key="5">
    <source>
        <dbReference type="ARBA" id="ARBA00023136"/>
    </source>
</evidence>
<dbReference type="GO" id="GO:0016020">
    <property type="term" value="C:membrane"/>
    <property type="evidence" value="ECO:0007669"/>
    <property type="project" value="UniProtKB-SubCell"/>
</dbReference>
<dbReference type="InParanoid" id="A0A1Q6DUX9"/>
<keyword evidence="8" id="KW-1185">Reference proteome</keyword>
<feature type="transmembrane region" description="Helical" evidence="6">
    <location>
        <begin position="39"/>
        <end position="59"/>
    </location>
</feature>
<dbReference type="InterPro" id="IPR000791">
    <property type="entry name" value="Gpr1/Fun34/SatP-like"/>
</dbReference>
<dbReference type="AlphaFoldDB" id="A0A1Q6DUX9"/>
<comment type="subcellular location">
    <subcellularLocation>
        <location evidence="1">Membrane</location>
        <topology evidence="1">Multi-pass membrane protein</topology>
    </subcellularLocation>
</comment>
<evidence type="ECO:0000313" key="7">
    <source>
        <dbReference type="EMBL" id="OKY78181.1"/>
    </source>
</evidence>
<evidence type="ECO:0000256" key="4">
    <source>
        <dbReference type="ARBA" id="ARBA00022989"/>
    </source>
</evidence>
<keyword evidence="5 6" id="KW-0472">Membrane</keyword>
<feature type="transmembrane region" description="Helical" evidence="6">
    <location>
        <begin position="125"/>
        <end position="146"/>
    </location>
</feature>
<dbReference type="Proteomes" id="UP000185744">
    <property type="component" value="Unassembled WGS sequence"/>
</dbReference>
<protein>
    <submittedName>
        <fullName evidence="7">Succinate-acetate transporter protein</fullName>
    </submittedName>
</protein>
<dbReference type="STRING" id="1903181.BTN85_0666"/>
<feature type="transmembrane region" description="Helical" evidence="6">
    <location>
        <begin position="66"/>
        <end position="87"/>
    </location>
</feature>
<evidence type="ECO:0000256" key="3">
    <source>
        <dbReference type="ARBA" id="ARBA00022692"/>
    </source>
</evidence>